<reference evidence="4" key="1">
    <citation type="journal article" date="2019" name="Int. J. Syst. Evol. Microbiol.">
        <title>The Global Catalogue of Microorganisms (GCM) 10K type strain sequencing project: providing services to taxonomists for standard genome sequencing and annotation.</title>
        <authorList>
            <consortium name="The Broad Institute Genomics Platform"/>
            <consortium name="The Broad Institute Genome Sequencing Center for Infectious Disease"/>
            <person name="Wu L."/>
            <person name="Ma J."/>
        </authorList>
    </citation>
    <scope>NUCLEOTIDE SEQUENCE [LARGE SCALE GENOMIC DNA]</scope>
    <source>
        <strain evidence="4">KCTC 52416</strain>
    </source>
</reference>
<protein>
    <submittedName>
        <fullName evidence="3">DUF4142 domain-containing protein</fullName>
    </submittedName>
</protein>
<evidence type="ECO:0000259" key="2">
    <source>
        <dbReference type="Pfam" id="PF13628"/>
    </source>
</evidence>
<proteinExistence type="predicted"/>
<comment type="caution">
    <text evidence="3">The sequence shown here is derived from an EMBL/GenBank/DDBJ whole genome shotgun (WGS) entry which is preliminary data.</text>
</comment>
<name>A0ABV7JM94_9SPHI</name>
<feature type="signal peptide" evidence="1">
    <location>
        <begin position="1"/>
        <end position="18"/>
    </location>
</feature>
<keyword evidence="1" id="KW-0732">Signal</keyword>
<dbReference type="EMBL" id="JBHRTA010000036">
    <property type="protein sequence ID" value="MFC3198287.1"/>
    <property type="molecule type" value="Genomic_DNA"/>
</dbReference>
<dbReference type="PANTHER" id="PTHR38593">
    <property type="entry name" value="BLR2558 PROTEIN"/>
    <property type="match status" value="1"/>
</dbReference>
<dbReference type="RefSeq" id="WP_379022800.1">
    <property type="nucleotide sequence ID" value="NZ_JBHRTA010000036.1"/>
</dbReference>
<evidence type="ECO:0000313" key="4">
    <source>
        <dbReference type="Proteomes" id="UP001595526"/>
    </source>
</evidence>
<accession>A0ABV7JM94</accession>
<evidence type="ECO:0000313" key="3">
    <source>
        <dbReference type="EMBL" id="MFC3198287.1"/>
    </source>
</evidence>
<gene>
    <name evidence="3" type="ORF">ACFOET_11750</name>
</gene>
<dbReference type="InterPro" id="IPR012347">
    <property type="entry name" value="Ferritin-like"/>
</dbReference>
<dbReference type="InterPro" id="IPR025419">
    <property type="entry name" value="DUF4142"/>
</dbReference>
<evidence type="ECO:0000256" key="1">
    <source>
        <dbReference type="SAM" id="SignalP"/>
    </source>
</evidence>
<dbReference type="Gene3D" id="1.20.1260.10">
    <property type="match status" value="1"/>
</dbReference>
<dbReference type="PANTHER" id="PTHR38593:SF1">
    <property type="entry name" value="BLR2558 PROTEIN"/>
    <property type="match status" value="1"/>
</dbReference>
<dbReference type="Proteomes" id="UP001595526">
    <property type="component" value="Unassembled WGS sequence"/>
</dbReference>
<feature type="chain" id="PRO_5045495082" evidence="1">
    <location>
        <begin position="19"/>
        <end position="179"/>
    </location>
</feature>
<organism evidence="3 4">
    <name type="scientific">Parapedobacter deserti</name>
    <dbReference type="NCBI Taxonomy" id="1912957"/>
    <lineage>
        <taxon>Bacteria</taxon>
        <taxon>Pseudomonadati</taxon>
        <taxon>Bacteroidota</taxon>
        <taxon>Sphingobacteriia</taxon>
        <taxon>Sphingobacteriales</taxon>
        <taxon>Sphingobacteriaceae</taxon>
        <taxon>Parapedobacter</taxon>
    </lineage>
</organism>
<dbReference type="Pfam" id="PF13628">
    <property type="entry name" value="DUF4142"/>
    <property type="match status" value="1"/>
</dbReference>
<sequence>MVRTSALLWLLAPCGLLAVALNDNGDAGGGMRDQEFVAVATNCSRFEIEAGGLAYMQGSDERIVDYGARMAADDGARCTELAALAALKNWDVPDDLPERESQLIDELAALEGEAFDREFARKMAASHEEAIALFEQASAPGGVQDDELREWAAAKLPVLRSRLQTELDLLGQDMVQDSL</sequence>
<feature type="domain" description="DUF4142" evidence="2">
    <location>
        <begin position="32"/>
        <end position="165"/>
    </location>
</feature>
<keyword evidence="4" id="KW-1185">Reference proteome</keyword>